<keyword evidence="1" id="KW-0472">Membrane</keyword>
<dbReference type="GO" id="GO:0043165">
    <property type="term" value="P:Gram-negative-bacterium-type cell outer membrane assembly"/>
    <property type="evidence" value="ECO:0007669"/>
    <property type="project" value="InterPro"/>
</dbReference>
<gene>
    <name evidence="2" type="ORF">ENI34_08330</name>
</gene>
<dbReference type="PROSITE" id="PS51257">
    <property type="entry name" value="PROKAR_LIPOPROTEIN"/>
    <property type="match status" value="1"/>
</dbReference>
<dbReference type="Proteomes" id="UP000885826">
    <property type="component" value="Unassembled WGS sequence"/>
</dbReference>
<dbReference type="EMBL" id="DRIG01000089">
    <property type="protein sequence ID" value="HEC79129.1"/>
    <property type="molecule type" value="Genomic_DNA"/>
</dbReference>
<dbReference type="GO" id="GO:0019867">
    <property type="term" value="C:outer membrane"/>
    <property type="evidence" value="ECO:0007669"/>
    <property type="project" value="InterPro"/>
</dbReference>
<evidence type="ECO:0000313" key="2">
    <source>
        <dbReference type="EMBL" id="HEC79129.1"/>
    </source>
</evidence>
<sequence>MKSYSQRLMPKGCGGLYGFLFCLFLIISCCGYSTRSLLPGYMKRVHIKLFENKTLKPGLDEAATTSVIEAFRSGSGLQIVSERDADIVVEGEVVGFSKTPYTYTGTQTVLEYKITVKFAVRCVDRVKNEVFWEGDVADWTTFETDEDAAVKEAVKKTAERLVNTILTNW</sequence>
<feature type="transmembrane region" description="Helical" evidence="1">
    <location>
        <begin position="15"/>
        <end position="34"/>
    </location>
</feature>
<dbReference type="AlphaFoldDB" id="A0A9C9ENC4"/>
<dbReference type="Gene3D" id="3.30.160.150">
    <property type="entry name" value="Lipoprotein like domain"/>
    <property type="match status" value="1"/>
</dbReference>
<proteinExistence type="predicted"/>
<name>A0A9C9ENC4_UNCW3</name>
<evidence type="ECO:0000313" key="3">
    <source>
        <dbReference type="Proteomes" id="UP000885826"/>
    </source>
</evidence>
<reference evidence="2" key="1">
    <citation type="journal article" date="2020" name="mSystems">
        <title>Genome- and Community-Level Interaction Insights into Carbon Utilization and Element Cycling Functions of Hydrothermarchaeota in Hydrothermal Sediment.</title>
        <authorList>
            <person name="Zhou Z."/>
            <person name="Liu Y."/>
            <person name="Xu W."/>
            <person name="Pan J."/>
            <person name="Luo Z.H."/>
            <person name="Li M."/>
        </authorList>
    </citation>
    <scope>NUCLEOTIDE SEQUENCE</scope>
    <source>
        <strain evidence="2">HyVt-388</strain>
    </source>
</reference>
<dbReference type="Pfam" id="PF04390">
    <property type="entry name" value="LptE"/>
    <property type="match status" value="1"/>
</dbReference>
<keyword evidence="1" id="KW-1133">Transmembrane helix</keyword>
<accession>A0A9C9ENC4</accession>
<organism evidence="2 3">
    <name type="scientific">candidate division WOR-3 bacterium</name>
    <dbReference type="NCBI Taxonomy" id="2052148"/>
    <lineage>
        <taxon>Bacteria</taxon>
        <taxon>Bacteria division WOR-3</taxon>
    </lineage>
</organism>
<dbReference type="InterPro" id="IPR007485">
    <property type="entry name" value="LPS_assembly_LptE"/>
</dbReference>
<comment type="caution">
    <text evidence="2">The sequence shown here is derived from an EMBL/GenBank/DDBJ whole genome shotgun (WGS) entry which is preliminary data.</text>
</comment>
<evidence type="ECO:0008006" key="4">
    <source>
        <dbReference type="Google" id="ProtNLM"/>
    </source>
</evidence>
<protein>
    <recommendedName>
        <fullName evidence="4">LptE family protein</fullName>
    </recommendedName>
</protein>
<evidence type="ECO:0000256" key="1">
    <source>
        <dbReference type="SAM" id="Phobius"/>
    </source>
</evidence>
<keyword evidence="1" id="KW-0812">Transmembrane</keyword>